<reference evidence="2 3" key="1">
    <citation type="submission" date="2020-08" db="EMBL/GenBank/DDBJ databases">
        <title>Genomic Encyclopedia of Type Strains, Phase IV (KMG-IV): sequencing the most valuable type-strain genomes for metagenomic binning, comparative biology and taxonomic classification.</title>
        <authorList>
            <person name="Goeker M."/>
        </authorList>
    </citation>
    <scope>NUCLEOTIDE SEQUENCE [LARGE SCALE GENOMIC DNA]</scope>
    <source>
        <strain evidence="2 3">DSM 21458</strain>
    </source>
</reference>
<dbReference type="Pfam" id="PF00563">
    <property type="entry name" value="EAL"/>
    <property type="match status" value="1"/>
</dbReference>
<feature type="non-terminal residue" evidence="2">
    <location>
        <position position="1"/>
    </location>
</feature>
<dbReference type="PANTHER" id="PTHR33121">
    <property type="entry name" value="CYCLIC DI-GMP PHOSPHODIESTERASE PDEF"/>
    <property type="match status" value="1"/>
</dbReference>
<dbReference type="AlphaFoldDB" id="A0A841I2N4"/>
<accession>A0A841I2N4</accession>
<dbReference type="EMBL" id="JACHHG010000006">
    <property type="protein sequence ID" value="MBB6098608.1"/>
    <property type="molecule type" value="Genomic_DNA"/>
</dbReference>
<dbReference type="SUPFAM" id="SSF141868">
    <property type="entry name" value="EAL domain-like"/>
    <property type="match status" value="1"/>
</dbReference>
<dbReference type="Proteomes" id="UP000569951">
    <property type="component" value="Unassembled WGS sequence"/>
</dbReference>
<dbReference type="CDD" id="cd01948">
    <property type="entry name" value="EAL"/>
    <property type="match status" value="1"/>
</dbReference>
<protein>
    <submittedName>
        <fullName evidence="2">EAL domain-containing protein (Putative c-di-GMP-specific phosphodiesterase class I)</fullName>
    </submittedName>
</protein>
<keyword evidence="3" id="KW-1185">Reference proteome</keyword>
<name>A0A841I2N4_9DEIO</name>
<comment type="caution">
    <text evidence="2">The sequence shown here is derived from an EMBL/GenBank/DDBJ whole genome shotgun (WGS) entry which is preliminary data.</text>
</comment>
<feature type="domain" description="EAL" evidence="1">
    <location>
        <begin position="1"/>
        <end position="210"/>
    </location>
</feature>
<evidence type="ECO:0000313" key="3">
    <source>
        <dbReference type="Proteomes" id="UP000569951"/>
    </source>
</evidence>
<sequence length="219" mass="23831">PVLGAVSPAQFIPVAEERGLIVEIGAWVLRQALRQVRTWRSAGHADIRVAVNVSALQFQQDGFVELVGRALQETGLKGEALILELTEGSLIRDLRSANAKLVRLRELGVQIALDGFGTGYSSLAYLQQLQVDVVKIDRSFVQAMSETGPAVMEAILHLVRQLGYRTVAEGIETAAQCTDLEVVGCDSGQGYLFARPMPAREFEWVLAQDIPGSEFPQGD</sequence>
<dbReference type="RefSeq" id="WP_183987164.1">
    <property type="nucleotide sequence ID" value="NZ_JACHHG010000006.1"/>
</dbReference>
<gene>
    <name evidence="2" type="ORF">HNR42_002042</name>
</gene>
<dbReference type="SMART" id="SM00052">
    <property type="entry name" value="EAL"/>
    <property type="match status" value="1"/>
</dbReference>
<proteinExistence type="predicted"/>
<dbReference type="InterPro" id="IPR001633">
    <property type="entry name" value="EAL_dom"/>
</dbReference>
<organism evidence="2 3">
    <name type="scientific">Deinobacterium chartae</name>
    <dbReference type="NCBI Taxonomy" id="521158"/>
    <lineage>
        <taxon>Bacteria</taxon>
        <taxon>Thermotogati</taxon>
        <taxon>Deinococcota</taxon>
        <taxon>Deinococci</taxon>
        <taxon>Deinococcales</taxon>
        <taxon>Deinococcaceae</taxon>
        <taxon>Deinobacterium</taxon>
    </lineage>
</organism>
<evidence type="ECO:0000259" key="1">
    <source>
        <dbReference type="PROSITE" id="PS50883"/>
    </source>
</evidence>
<evidence type="ECO:0000313" key="2">
    <source>
        <dbReference type="EMBL" id="MBB6098608.1"/>
    </source>
</evidence>
<dbReference type="PANTHER" id="PTHR33121:SF70">
    <property type="entry name" value="SIGNALING PROTEIN YKOW"/>
    <property type="match status" value="1"/>
</dbReference>
<dbReference type="InterPro" id="IPR050706">
    <property type="entry name" value="Cyclic-di-GMP_PDE-like"/>
</dbReference>
<dbReference type="GO" id="GO:0071111">
    <property type="term" value="F:cyclic-guanylate-specific phosphodiesterase activity"/>
    <property type="evidence" value="ECO:0007669"/>
    <property type="project" value="InterPro"/>
</dbReference>
<dbReference type="PROSITE" id="PS50883">
    <property type="entry name" value="EAL"/>
    <property type="match status" value="1"/>
</dbReference>
<dbReference type="Gene3D" id="3.20.20.450">
    <property type="entry name" value="EAL domain"/>
    <property type="match status" value="1"/>
</dbReference>
<dbReference type="InterPro" id="IPR035919">
    <property type="entry name" value="EAL_sf"/>
</dbReference>